<evidence type="ECO:0000256" key="2">
    <source>
        <dbReference type="PIRSR" id="PIRSR634015-3"/>
    </source>
</evidence>
<feature type="active site" description="Proton acceptor" evidence="1">
    <location>
        <position position="385"/>
    </location>
</feature>
<gene>
    <name evidence="5" type="ORF">H8E29_11355</name>
</gene>
<keyword evidence="2" id="KW-0862">Zinc</keyword>
<dbReference type="InterPro" id="IPR014782">
    <property type="entry name" value="Peptidase_M1_dom"/>
</dbReference>
<evidence type="ECO:0000256" key="3">
    <source>
        <dbReference type="SAM" id="MobiDB-lite"/>
    </source>
</evidence>
<protein>
    <submittedName>
        <fullName evidence="5">M1 family metallopeptidase</fullName>
    </submittedName>
</protein>
<dbReference type="GO" id="GO:0008270">
    <property type="term" value="F:zinc ion binding"/>
    <property type="evidence" value="ECO:0007669"/>
    <property type="project" value="InterPro"/>
</dbReference>
<dbReference type="PANTHER" id="PTHR45726">
    <property type="entry name" value="LEUKOTRIENE A-4 HYDROLASE"/>
    <property type="match status" value="1"/>
</dbReference>
<accession>A0A8J6NMF8</accession>
<dbReference type="GO" id="GO:0008237">
    <property type="term" value="F:metallopeptidase activity"/>
    <property type="evidence" value="ECO:0007669"/>
    <property type="project" value="InterPro"/>
</dbReference>
<evidence type="ECO:0000256" key="1">
    <source>
        <dbReference type="PIRSR" id="PIRSR634015-1"/>
    </source>
</evidence>
<feature type="domain" description="Peptidase M1 membrane alanine aminopeptidase" evidence="4">
    <location>
        <begin position="321"/>
        <end position="430"/>
    </location>
</feature>
<dbReference type="SUPFAM" id="SSF55486">
    <property type="entry name" value="Metalloproteases ('zincins'), catalytic domain"/>
    <property type="match status" value="1"/>
</dbReference>
<feature type="binding site" evidence="2">
    <location>
        <position position="388"/>
    </location>
    <ligand>
        <name>Zn(2+)</name>
        <dbReference type="ChEBI" id="CHEBI:29105"/>
        <note>catalytic</note>
    </ligand>
</feature>
<feature type="binding site" evidence="2">
    <location>
        <position position="407"/>
    </location>
    <ligand>
        <name>Zn(2+)</name>
        <dbReference type="ChEBI" id="CHEBI:29105"/>
        <note>catalytic</note>
    </ligand>
</feature>
<dbReference type="EMBL" id="JACNJN010000125">
    <property type="protein sequence ID" value="MBC8335857.1"/>
    <property type="molecule type" value="Genomic_DNA"/>
</dbReference>
<sequence length="524" mass="58960">MRSLRAFYVLCVGLILIGCNLMAPATFPTAEPTTFRLITEIPNATITPTAFRPSAGTKIPTLPIIPTPTSTPSPPTETSIPLTGSPPTAASKDDSRNLDEASPQYELVAELDYASHTLDVDETITYTNQTGGPLNSLVLNVEANRWGNCFNLKGIMLNGVPATQTLSGARMEIPLGVSLEPDEAIILEITYSLNIPPKQYEEVFGYVGYQTNLVNWYPFVAPYNNQRGWILHEPSGVGEHLVYDASDFDVRLKVKGDEDLIVAASAEGKTEGNWTRYELKGARTFALSISPIFHSQTEANQQASVTSFYFQNYENAGKGILEAASDAIEIYSDRFAPYPYESLSIVQTQLADGMEYDGLIFMGSKFYDEYNGTIKNNLISIGVHEVSHQWWFGMVGNDQALEPWLDEAMALYSERIYYEVTYPFPVNWWWRFRVTWFSPSGWVDTTIYDGYGFRGYTNSVYLRGAQFLEAIRFRIGEKAFNAFLKDFATTHAQKHATTDSFFETLDRNTDKNYTDIVDDYFNRR</sequence>
<comment type="cofactor">
    <cofactor evidence="2">
        <name>Zn(2+)</name>
        <dbReference type="ChEBI" id="CHEBI:29105"/>
    </cofactor>
    <text evidence="2">Binds 1 zinc ion per subunit.</text>
</comment>
<dbReference type="CDD" id="cd09604">
    <property type="entry name" value="M1_APN_like"/>
    <property type="match status" value="1"/>
</dbReference>
<feature type="compositionally biased region" description="Pro residues" evidence="3">
    <location>
        <begin position="63"/>
        <end position="75"/>
    </location>
</feature>
<evidence type="ECO:0000259" key="4">
    <source>
        <dbReference type="Pfam" id="PF01433"/>
    </source>
</evidence>
<evidence type="ECO:0000313" key="6">
    <source>
        <dbReference type="Proteomes" id="UP000614469"/>
    </source>
</evidence>
<dbReference type="InterPro" id="IPR027268">
    <property type="entry name" value="Peptidase_M4/M1_CTD_sf"/>
</dbReference>
<dbReference type="Proteomes" id="UP000614469">
    <property type="component" value="Unassembled WGS sequence"/>
</dbReference>
<dbReference type="AlphaFoldDB" id="A0A8J6NMF8"/>
<comment type="caution">
    <text evidence="5">The sequence shown here is derived from an EMBL/GenBank/DDBJ whole genome shotgun (WGS) entry which is preliminary data.</text>
</comment>
<feature type="binding site" evidence="2">
    <location>
        <position position="384"/>
    </location>
    <ligand>
        <name>Zn(2+)</name>
        <dbReference type="ChEBI" id="CHEBI:29105"/>
        <note>catalytic</note>
    </ligand>
</feature>
<evidence type="ECO:0000313" key="5">
    <source>
        <dbReference type="EMBL" id="MBC8335857.1"/>
    </source>
</evidence>
<dbReference type="InterPro" id="IPR034015">
    <property type="entry name" value="M1_LTA4H"/>
</dbReference>
<dbReference type="PANTHER" id="PTHR45726:SF3">
    <property type="entry name" value="LEUKOTRIENE A-4 HYDROLASE"/>
    <property type="match status" value="1"/>
</dbReference>
<feature type="region of interest" description="Disordered" evidence="3">
    <location>
        <begin position="49"/>
        <end position="99"/>
    </location>
</feature>
<dbReference type="Gene3D" id="1.10.390.10">
    <property type="entry name" value="Neutral Protease Domain 2"/>
    <property type="match status" value="1"/>
</dbReference>
<proteinExistence type="predicted"/>
<keyword evidence="2" id="KW-0479">Metal-binding</keyword>
<reference evidence="5 6" key="1">
    <citation type="submission" date="2020-08" db="EMBL/GenBank/DDBJ databases">
        <title>Bridging the membrane lipid divide: bacteria of the FCB group superphylum have the potential to synthesize archaeal ether lipids.</title>
        <authorList>
            <person name="Villanueva L."/>
            <person name="Von Meijenfeldt F.A.B."/>
            <person name="Westbye A.B."/>
            <person name="Yadav S."/>
            <person name="Hopmans E.C."/>
            <person name="Dutilh B.E."/>
            <person name="Sinninghe Damste J.S."/>
        </authorList>
    </citation>
    <scope>NUCLEOTIDE SEQUENCE [LARGE SCALE GENOMIC DNA]</scope>
    <source>
        <strain evidence="5">NIOZ-UU36</strain>
    </source>
</reference>
<organism evidence="5 6">
    <name type="scientific">Candidatus Desulfolinea nitratireducens</name>
    <dbReference type="NCBI Taxonomy" id="2841698"/>
    <lineage>
        <taxon>Bacteria</taxon>
        <taxon>Bacillati</taxon>
        <taxon>Chloroflexota</taxon>
        <taxon>Anaerolineae</taxon>
        <taxon>Anaerolineales</taxon>
        <taxon>Anaerolineales incertae sedis</taxon>
        <taxon>Candidatus Desulfolinea</taxon>
    </lineage>
</organism>
<name>A0A8J6NMF8_9CHLR</name>
<dbReference type="Pfam" id="PF01433">
    <property type="entry name" value="Peptidase_M1"/>
    <property type="match status" value="1"/>
</dbReference>
<dbReference type="PROSITE" id="PS51257">
    <property type="entry name" value="PROKAR_LIPOPROTEIN"/>
    <property type="match status" value="1"/>
</dbReference>
<feature type="active site" description="Proton donor" evidence="1">
    <location>
        <position position="461"/>
    </location>
</feature>